<evidence type="ECO:0000313" key="1">
    <source>
        <dbReference type="EMBL" id="TWU38823.1"/>
    </source>
</evidence>
<keyword evidence="2" id="KW-1185">Reference proteome</keyword>
<protein>
    <submittedName>
        <fullName evidence="1">Uncharacterized protein</fullName>
    </submittedName>
</protein>
<name>A0A5C6DNG0_9BACT</name>
<gene>
    <name evidence="1" type="ORF">Q31b_39010</name>
</gene>
<dbReference type="EMBL" id="SJPY01000006">
    <property type="protein sequence ID" value="TWU38823.1"/>
    <property type="molecule type" value="Genomic_DNA"/>
</dbReference>
<organism evidence="1 2">
    <name type="scientific">Novipirellula aureliae</name>
    <dbReference type="NCBI Taxonomy" id="2527966"/>
    <lineage>
        <taxon>Bacteria</taxon>
        <taxon>Pseudomonadati</taxon>
        <taxon>Planctomycetota</taxon>
        <taxon>Planctomycetia</taxon>
        <taxon>Pirellulales</taxon>
        <taxon>Pirellulaceae</taxon>
        <taxon>Novipirellula</taxon>
    </lineage>
</organism>
<dbReference type="AlphaFoldDB" id="A0A5C6DNG0"/>
<dbReference type="Proteomes" id="UP000315471">
    <property type="component" value="Unassembled WGS sequence"/>
</dbReference>
<reference evidence="1 2" key="1">
    <citation type="submission" date="2019-02" db="EMBL/GenBank/DDBJ databases">
        <title>Deep-cultivation of Planctomycetes and their phenomic and genomic characterization uncovers novel biology.</title>
        <authorList>
            <person name="Wiegand S."/>
            <person name="Jogler M."/>
            <person name="Boedeker C."/>
            <person name="Pinto D."/>
            <person name="Vollmers J."/>
            <person name="Rivas-Marin E."/>
            <person name="Kohn T."/>
            <person name="Peeters S.H."/>
            <person name="Heuer A."/>
            <person name="Rast P."/>
            <person name="Oberbeckmann S."/>
            <person name="Bunk B."/>
            <person name="Jeske O."/>
            <person name="Meyerdierks A."/>
            <person name="Storesund J.E."/>
            <person name="Kallscheuer N."/>
            <person name="Luecker S."/>
            <person name="Lage O.M."/>
            <person name="Pohl T."/>
            <person name="Merkel B.J."/>
            <person name="Hornburger P."/>
            <person name="Mueller R.-W."/>
            <person name="Bruemmer F."/>
            <person name="Labrenz M."/>
            <person name="Spormann A.M."/>
            <person name="Op Den Camp H."/>
            <person name="Overmann J."/>
            <person name="Amann R."/>
            <person name="Jetten M.S.M."/>
            <person name="Mascher T."/>
            <person name="Medema M.H."/>
            <person name="Devos D.P."/>
            <person name="Kaster A.-K."/>
            <person name="Ovreas L."/>
            <person name="Rohde M."/>
            <person name="Galperin M.Y."/>
            <person name="Jogler C."/>
        </authorList>
    </citation>
    <scope>NUCLEOTIDE SEQUENCE [LARGE SCALE GENOMIC DNA]</scope>
    <source>
        <strain evidence="1 2">Q31b</strain>
    </source>
</reference>
<accession>A0A5C6DNG0</accession>
<evidence type="ECO:0000313" key="2">
    <source>
        <dbReference type="Proteomes" id="UP000315471"/>
    </source>
</evidence>
<comment type="caution">
    <text evidence="1">The sequence shown here is derived from an EMBL/GenBank/DDBJ whole genome shotgun (WGS) entry which is preliminary data.</text>
</comment>
<sequence>MLARKGSPTAFGSFVFADDGGGGDQGIFVLLEDEVDFLERIDELGERRFLVDPWFLAGKLAIAVNVAEATAGLAIVRILAVIWTVGADSVFDFRQCRNLFNRCAVQLVQVVDP</sequence>
<proteinExistence type="predicted"/>